<keyword evidence="1" id="KW-1133">Transmembrane helix</keyword>
<name>A0A645AJT1_9ZZZZ</name>
<gene>
    <name evidence="2" type="ORF">SDC9_99311</name>
</gene>
<sequence length="374" mass="42018">MMLVPGSIPRISSPESMIKCSIKFETRLLFRIIRDSLLLCLLALRVKKRTLNILISVFATTAILIFLFYKVRIKLSVLDLQYASSLIFDSWETIILLCTVFLLMPLNLLTEALKWQKVANSLHPVSIKNAYSGILAGITAGLLLPNRVGDFAGKALVLPLNQFWKGSVLAVFTSIAQLAVTIVAGLCAVAWFGPSFFSFAGLPGGFLTTIVAICGIVSILLLYFSIHLVAFLFRKWKKLHKTISVIESVKTSLKFRIFLLSVLRYFVFAGQNLLLLTLFEVKIPLPDSFFLIALMYLFLTAIPTFVITDFPARSSVMLLIFLAWYEMNGMEIPYALEAKIIYTSFSIWVINLIIPAVPGLYYLNKFSLLRKEKS</sequence>
<feature type="transmembrane region" description="Helical" evidence="1">
    <location>
        <begin position="50"/>
        <end position="69"/>
    </location>
</feature>
<feature type="transmembrane region" description="Helical" evidence="1">
    <location>
        <begin position="90"/>
        <end position="110"/>
    </location>
</feature>
<proteinExistence type="predicted"/>
<evidence type="ECO:0000313" key="2">
    <source>
        <dbReference type="EMBL" id="MPM52551.1"/>
    </source>
</evidence>
<feature type="transmembrane region" description="Helical" evidence="1">
    <location>
        <begin position="205"/>
        <end position="233"/>
    </location>
</feature>
<comment type="caution">
    <text evidence="2">The sequence shown here is derived from an EMBL/GenBank/DDBJ whole genome shotgun (WGS) entry which is preliminary data.</text>
</comment>
<protein>
    <recommendedName>
        <fullName evidence="3">Lysylphosphatidylglycerol synthase TM region</fullName>
    </recommendedName>
</protein>
<evidence type="ECO:0000256" key="1">
    <source>
        <dbReference type="SAM" id="Phobius"/>
    </source>
</evidence>
<feature type="transmembrane region" description="Helical" evidence="1">
    <location>
        <begin position="288"/>
        <end position="308"/>
    </location>
</feature>
<organism evidence="2">
    <name type="scientific">bioreactor metagenome</name>
    <dbReference type="NCBI Taxonomy" id="1076179"/>
    <lineage>
        <taxon>unclassified sequences</taxon>
        <taxon>metagenomes</taxon>
        <taxon>ecological metagenomes</taxon>
    </lineage>
</organism>
<feature type="transmembrane region" description="Helical" evidence="1">
    <location>
        <begin position="253"/>
        <end position="276"/>
    </location>
</feature>
<evidence type="ECO:0008006" key="3">
    <source>
        <dbReference type="Google" id="ProtNLM"/>
    </source>
</evidence>
<keyword evidence="1" id="KW-0472">Membrane</keyword>
<accession>A0A645AJT1</accession>
<reference evidence="2" key="1">
    <citation type="submission" date="2019-08" db="EMBL/GenBank/DDBJ databases">
        <authorList>
            <person name="Kucharzyk K."/>
            <person name="Murdoch R.W."/>
            <person name="Higgins S."/>
            <person name="Loffler F."/>
        </authorList>
    </citation>
    <scope>NUCLEOTIDE SEQUENCE</scope>
</reference>
<keyword evidence="1" id="KW-0812">Transmembrane</keyword>
<dbReference type="EMBL" id="VSSQ01013913">
    <property type="protein sequence ID" value="MPM52551.1"/>
    <property type="molecule type" value="Genomic_DNA"/>
</dbReference>
<feature type="transmembrane region" description="Helical" evidence="1">
    <location>
        <begin position="168"/>
        <end position="193"/>
    </location>
</feature>
<dbReference type="AlphaFoldDB" id="A0A645AJT1"/>
<feature type="transmembrane region" description="Helical" evidence="1">
    <location>
        <begin position="340"/>
        <end position="363"/>
    </location>
</feature>
<feature type="transmembrane region" description="Helical" evidence="1">
    <location>
        <begin position="315"/>
        <end position="334"/>
    </location>
</feature>